<reference evidence="1 2" key="1">
    <citation type="journal article" date="2023" name="Commun. Biol.">
        <title>Genome analysis of Parmales, the sister group of diatoms, reveals the evolutionary specialization of diatoms from phago-mixotrophs to photoautotrophs.</title>
        <authorList>
            <person name="Ban H."/>
            <person name="Sato S."/>
            <person name="Yoshikawa S."/>
            <person name="Yamada K."/>
            <person name="Nakamura Y."/>
            <person name="Ichinomiya M."/>
            <person name="Sato N."/>
            <person name="Blanc-Mathieu R."/>
            <person name="Endo H."/>
            <person name="Kuwata A."/>
            <person name="Ogata H."/>
        </authorList>
    </citation>
    <scope>NUCLEOTIDE SEQUENCE [LARGE SCALE GENOMIC DNA]</scope>
</reference>
<evidence type="ECO:0000313" key="1">
    <source>
        <dbReference type="EMBL" id="GMI33597.1"/>
    </source>
</evidence>
<comment type="caution">
    <text evidence="1">The sequence shown here is derived from an EMBL/GenBank/DDBJ whole genome shotgun (WGS) entry which is preliminary data.</text>
</comment>
<dbReference type="EMBL" id="BRYB01004574">
    <property type="protein sequence ID" value="GMI33597.1"/>
    <property type="molecule type" value="Genomic_DNA"/>
</dbReference>
<evidence type="ECO:0000313" key="2">
    <source>
        <dbReference type="Proteomes" id="UP001165060"/>
    </source>
</evidence>
<dbReference type="Proteomes" id="UP001165060">
    <property type="component" value="Unassembled WGS sequence"/>
</dbReference>
<protein>
    <submittedName>
        <fullName evidence="1">Uncharacterized protein</fullName>
    </submittedName>
</protein>
<proteinExistence type="predicted"/>
<name>A0ABQ6MUH4_9STRA</name>
<feature type="non-terminal residue" evidence="1">
    <location>
        <position position="1"/>
    </location>
</feature>
<keyword evidence="2" id="KW-1185">Reference proteome</keyword>
<organism evidence="1 2">
    <name type="scientific">Tetraparma gracilis</name>
    <dbReference type="NCBI Taxonomy" id="2962635"/>
    <lineage>
        <taxon>Eukaryota</taxon>
        <taxon>Sar</taxon>
        <taxon>Stramenopiles</taxon>
        <taxon>Ochrophyta</taxon>
        <taxon>Bolidophyceae</taxon>
        <taxon>Parmales</taxon>
        <taxon>Triparmaceae</taxon>
        <taxon>Tetraparma</taxon>
    </lineage>
</organism>
<sequence length="197" mass="21537">YDRPSMAHCLPTREEELREKQRLEEALREAGVVDEARGGDKITRSPVRAVMEPGSHTARLLTPGTARGVARSPLPRVIEPSVRAGDKIARSPVRTVMSPPIPPPSPSPARAVTKQHLEHRKLFYAPYKGLGGGGEGGVAGRKVMGFVDSLRREQAAAGRAAAGRGARRLYKNQDIHPDAEERRFTRTSSTMRFIMGV</sequence>
<gene>
    <name evidence="1" type="ORF">TeGR_g14792</name>
</gene>
<accession>A0ABQ6MUH4</accession>